<dbReference type="AlphaFoldDB" id="A0A1I0BDB9"/>
<keyword evidence="1" id="KW-0472">Membrane</keyword>
<dbReference type="OrthoDB" id="8592370at2"/>
<feature type="transmembrane region" description="Helical" evidence="1">
    <location>
        <begin position="12"/>
        <end position="33"/>
    </location>
</feature>
<sequence length="143" mass="15438">MKYNRKKSGSCGFTLIELLVAVAIVGIIAAVALPSYQNYVRDTNRGVAKTVLYENAQFMEQFYTENNRYDQDLAGNAVVIPLAQSPRTGNMQYQVSIQAVANNTFTLQAVPVGSMAGDFCGTLTLTNTGLQGAGADVATCWNR</sequence>
<gene>
    <name evidence="2" type="ORF">SAMN05216326_11029</name>
</gene>
<dbReference type="PANTHER" id="PTHR30093:SF47">
    <property type="entry name" value="TYPE IV PILUS NON-CORE MINOR PILIN PILE"/>
    <property type="match status" value="1"/>
</dbReference>
<dbReference type="SUPFAM" id="SSF54523">
    <property type="entry name" value="Pili subunits"/>
    <property type="match status" value="1"/>
</dbReference>
<dbReference type="PANTHER" id="PTHR30093">
    <property type="entry name" value="GENERAL SECRETION PATHWAY PROTEIN G"/>
    <property type="match status" value="1"/>
</dbReference>
<reference evidence="3" key="1">
    <citation type="submission" date="2016-10" db="EMBL/GenBank/DDBJ databases">
        <authorList>
            <person name="Varghese N."/>
            <person name="Submissions S."/>
        </authorList>
    </citation>
    <scope>NUCLEOTIDE SEQUENCE [LARGE SCALE GENOMIC DNA]</scope>
    <source>
        <strain evidence="3">Nm71</strain>
    </source>
</reference>
<dbReference type="NCBIfam" id="TIGR02532">
    <property type="entry name" value="IV_pilin_GFxxxE"/>
    <property type="match status" value="1"/>
</dbReference>
<dbReference type="GO" id="GO:0043683">
    <property type="term" value="P:type IV pilus assembly"/>
    <property type="evidence" value="ECO:0007669"/>
    <property type="project" value="InterPro"/>
</dbReference>
<name>A0A1I0BDB9_9PROT</name>
<dbReference type="Pfam" id="PF07963">
    <property type="entry name" value="N_methyl"/>
    <property type="match status" value="1"/>
</dbReference>
<accession>A0A1I0BDB9</accession>
<dbReference type="InterPro" id="IPR031982">
    <property type="entry name" value="PilE-like"/>
</dbReference>
<dbReference type="RefSeq" id="WP_090657679.1">
    <property type="nucleotide sequence ID" value="NZ_FOIA01000010.1"/>
</dbReference>
<protein>
    <submittedName>
        <fullName evidence="2">Type IV pilus assembly protein PilE</fullName>
    </submittedName>
</protein>
<proteinExistence type="predicted"/>
<dbReference type="InterPro" id="IPR045584">
    <property type="entry name" value="Pilin-like"/>
</dbReference>
<keyword evidence="1" id="KW-1133">Transmembrane helix</keyword>
<dbReference type="InterPro" id="IPR012902">
    <property type="entry name" value="N_methyl_site"/>
</dbReference>
<keyword evidence="1" id="KW-0812">Transmembrane</keyword>
<keyword evidence="3" id="KW-1185">Reference proteome</keyword>
<evidence type="ECO:0000313" key="3">
    <source>
        <dbReference type="Proteomes" id="UP000199345"/>
    </source>
</evidence>
<dbReference type="EMBL" id="FOIA01000010">
    <property type="protein sequence ID" value="SET04185.1"/>
    <property type="molecule type" value="Genomic_DNA"/>
</dbReference>
<dbReference type="Pfam" id="PF16732">
    <property type="entry name" value="ComP_DUS"/>
    <property type="match status" value="1"/>
</dbReference>
<evidence type="ECO:0000313" key="2">
    <source>
        <dbReference type="EMBL" id="SET04185.1"/>
    </source>
</evidence>
<organism evidence="2 3">
    <name type="scientific">Nitrosomonas marina</name>
    <dbReference type="NCBI Taxonomy" id="917"/>
    <lineage>
        <taxon>Bacteria</taxon>
        <taxon>Pseudomonadati</taxon>
        <taxon>Pseudomonadota</taxon>
        <taxon>Betaproteobacteria</taxon>
        <taxon>Nitrosomonadales</taxon>
        <taxon>Nitrosomonadaceae</taxon>
        <taxon>Nitrosomonas</taxon>
    </lineage>
</organism>
<evidence type="ECO:0000256" key="1">
    <source>
        <dbReference type="SAM" id="Phobius"/>
    </source>
</evidence>
<dbReference type="Proteomes" id="UP000199345">
    <property type="component" value="Unassembled WGS sequence"/>
</dbReference>
<dbReference type="Gene3D" id="3.30.700.10">
    <property type="entry name" value="Glycoprotein, Type 4 Pilin"/>
    <property type="match status" value="1"/>
</dbReference>